<dbReference type="InParanoid" id="A0A0D0ABT0"/>
<dbReference type="Proteomes" id="UP000054485">
    <property type="component" value="Unassembled WGS sequence"/>
</dbReference>
<dbReference type="EMBL" id="KN835144">
    <property type="protein sequence ID" value="KIK47745.1"/>
    <property type="molecule type" value="Genomic_DNA"/>
</dbReference>
<dbReference type="AlphaFoldDB" id="A0A0D0ABT0"/>
<sequence length="70" mass="8094">MKSHSRHSRIQVPLSCTSASEFRGNSGRFHLSNENDIAHDFRLDARGFDIPRPFHRTWETDLGQLRESGQ</sequence>
<name>A0A0D0ABT0_9AGAM</name>
<reference evidence="2" key="2">
    <citation type="submission" date="2015-01" db="EMBL/GenBank/DDBJ databases">
        <title>Evolutionary Origins and Diversification of the Mycorrhizal Mutualists.</title>
        <authorList>
            <consortium name="DOE Joint Genome Institute"/>
            <consortium name="Mycorrhizal Genomics Consortium"/>
            <person name="Kohler A."/>
            <person name="Kuo A."/>
            <person name="Nagy L.G."/>
            <person name="Floudas D."/>
            <person name="Copeland A."/>
            <person name="Barry K.W."/>
            <person name="Cichocki N."/>
            <person name="Veneault-Fourrey C."/>
            <person name="LaButti K."/>
            <person name="Lindquist E.A."/>
            <person name="Lipzen A."/>
            <person name="Lundell T."/>
            <person name="Morin E."/>
            <person name="Murat C."/>
            <person name="Riley R."/>
            <person name="Ohm R."/>
            <person name="Sun H."/>
            <person name="Tunlid A."/>
            <person name="Henrissat B."/>
            <person name="Grigoriev I.V."/>
            <person name="Hibbett D.S."/>
            <person name="Martin F."/>
        </authorList>
    </citation>
    <scope>NUCLEOTIDE SEQUENCE [LARGE SCALE GENOMIC DNA]</scope>
    <source>
        <strain evidence="2">UH-Slu-Lm8-n1</strain>
    </source>
</reference>
<protein>
    <submittedName>
        <fullName evidence="1">Uncharacterized protein</fullName>
    </submittedName>
</protein>
<evidence type="ECO:0000313" key="2">
    <source>
        <dbReference type="Proteomes" id="UP000054485"/>
    </source>
</evidence>
<proteinExistence type="predicted"/>
<reference evidence="1 2" key="1">
    <citation type="submission" date="2014-04" db="EMBL/GenBank/DDBJ databases">
        <authorList>
            <consortium name="DOE Joint Genome Institute"/>
            <person name="Kuo A."/>
            <person name="Ruytinx J."/>
            <person name="Rineau F."/>
            <person name="Colpaert J."/>
            <person name="Kohler A."/>
            <person name="Nagy L.G."/>
            <person name="Floudas D."/>
            <person name="Copeland A."/>
            <person name="Barry K.W."/>
            <person name="Cichocki N."/>
            <person name="Veneault-Fourrey C."/>
            <person name="LaButti K."/>
            <person name="Lindquist E.A."/>
            <person name="Lipzen A."/>
            <person name="Lundell T."/>
            <person name="Morin E."/>
            <person name="Murat C."/>
            <person name="Sun H."/>
            <person name="Tunlid A."/>
            <person name="Henrissat B."/>
            <person name="Grigoriev I.V."/>
            <person name="Hibbett D.S."/>
            <person name="Martin F."/>
            <person name="Nordberg H.P."/>
            <person name="Cantor M.N."/>
            <person name="Hua S.X."/>
        </authorList>
    </citation>
    <scope>NUCLEOTIDE SEQUENCE [LARGE SCALE GENOMIC DNA]</scope>
    <source>
        <strain evidence="1 2">UH-Slu-Lm8-n1</strain>
    </source>
</reference>
<gene>
    <name evidence="1" type="ORF">CY34DRAFT_799047</name>
</gene>
<keyword evidence="2" id="KW-1185">Reference proteome</keyword>
<organism evidence="1 2">
    <name type="scientific">Suillus luteus UH-Slu-Lm8-n1</name>
    <dbReference type="NCBI Taxonomy" id="930992"/>
    <lineage>
        <taxon>Eukaryota</taxon>
        <taxon>Fungi</taxon>
        <taxon>Dikarya</taxon>
        <taxon>Basidiomycota</taxon>
        <taxon>Agaricomycotina</taxon>
        <taxon>Agaricomycetes</taxon>
        <taxon>Agaricomycetidae</taxon>
        <taxon>Boletales</taxon>
        <taxon>Suillineae</taxon>
        <taxon>Suillaceae</taxon>
        <taxon>Suillus</taxon>
    </lineage>
</organism>
<accession>A0A0D0ABT0</accession>
<evidence type="ECO:0000313" key="1">
    <source>
        <dbReference type="EMBL" id="KIK47745.1"/>
    </source>
</evidence>
<dbReference type="HOGENOM" id="CLU_2759485_0_0_1"/>